<feature type="region of interest" description="Disordered" evidence="1">
    <location>
        <begin position="1"/>
        <end position="69"/>
    </location>
</feature>
<protein>
    <submittedName>
        <fullName evidence="3">Uncharacterized protein</fullName>
    </submittedName>
</protein>
<feature type="compositionally biased region" description="Low complexity" evidence="1">
    <location>
        <begin position="52"/>
        <end position="62"/>
    </location>
</feature>
<dbReference type="AlphaFoldDB" id="A0A9X7FGM0"/>
<evidence type="ECO:0000313" key="2">
    <source>
        <dbReference type="EMBL" id="APW19115.1"/>
    </source>
</evidence>
<reference evidence="3 5" key="3">
    <citation type="submission" date="2017-09" db="EMBL/GenBank/DDBJ databases">
        <title>Bacterial strain isolated from the female urinary microbiota.</title>
        <authorList>
            <person name="Thomas-White K."/>
            <person name="Kumar N."/>
            <person name="Forster S."/>
            <person name="Putonti C."/>
            <person name="Lawley T."/>
            <person name="Wolfe A.J."/>
        </authorList>
    </citation>
    <scope>NUCLEOTIDE SEQUENCE [LARGE SCALE GENOMIC DNA]</scope>
    <source>
        <strain evidence="3 5">UMB0411</strain>
    </source>
</reference>
<evidence type="ECO:0000313" key="4">
    <source>
        <dbReference type="Proteomes" id="UP000186260"/>
    </source>
</evidence>
<sequence>MLNNGDERNSDDKRKNDGERNNDDSVRTSFTDAELDNALAGFEREFKEESQENLNSENLENNQKSDDNQENDFLDQAMRNIEEANFEEDLQGLLGNKAKVALMITYVQPAQLLAAFCKMASVSARCFDEEQGAVAVLKNLDGNEPEEAVQKFVDFFRGMDVMLITNRADKLTAKVYEYNCEPQEIVAPMALAVWSRTVEDLAIGMETVETISKQNIEMFNSDDLSDANAYELFQKYGKRK</sequence>
<accession>A0A9X7FGM0</accession>
<proteinExistence type="predicted"/>
<organism evidence="3 5">
    <name type="scientific">Gardnerella swidsinskii</name>
    <dbReference type="NCBI Taxonomy" id="2792979"/>
    <lineage>
        <taxon>Bacteria</taxon>
        <taxon>Bacillati</taxon>
        <taxon>Actinomycetota</taxon>
        <taxon>Actinomycetes</taxon>
        <taxon>Bifidobacteriales</taxon>
        <taxon>Bifidobacteriaceae</taxon>
        <taxon>Gardnerella</taxon>
    </lineage>
</organism>
<keyword evidence="4" id="KW-1185">Reference proteome</keyword>
<dbReference type="EMBL" id="PNGY01000001">
    <property type="protein sequence ID" value="PMC55532.1"/>
    <property type="molecule type" value="Genomic_DNA"/>
</dbReference>
<dbReference type="GeneID" id="95681856"/>
<gene>
    <name evidence="2" type="ORF">BVL65_06205</name>
    <name evidence="3" type="ORF">CJ213_05575</name>
</gene>
<reference evidence="2" key="2">
    <citation type="submission" date="2017-01" db="EMBL/GenBank/DDBJ databases">
        <authorList>
            <person name="Timinskas A."/>
        </authorList>
    </citation>
    <scope>NUCLEOTIDE SEQUENCE</scope>
    <source>
        <strain evidence="2">GV37</strain>
    </source>
</reference>
<feature type="compositionally biased region" description="Basic and acidic residues" evidence="1">
    <location>
        <begin position="1"/>
        <end position="26"/>
    </location>
</feature>
<evidence type="ECO:0000313" key="5">
    <source>
        <dbReference type="Proteomes" id="UP000235293"/>
    </source>
</evidence>
<reference evidence="4" key="1">
    <citation type="submission" date="2017-01" db="EMBL/GenBank/DDBJ databases">
        <title>Gardnerella vaginalis bacteremia associated with severe acute encephalopathy in a young female patient: Case Report and characterization of the isolate.</title>
        <authorList>
            <person name="Tankovic J."/>
            <person name="Timinskas A."/>
            <person name="Zilnyte M."/>
            <person name="Janulaitiene M."/>
            <person name="Zvirbliene A."/>
            <person name="Pleckaityte M."/>
        </authorList>
    </citation>
    <scope>NUCLEOTIDE SEQUENCE [LARGE SCALE GENOMIC DNA]</scope>
    <source>
        <strain evidence="4">GV37</strain>
    </source>
</reference>
<reference evidence="2" key="4">
    <citation type="journal article" date="2021" name="Pathogens">
        <title>Discrimination of Gardnerella Species by Combining MALDI-TOF Protein Profile, Chaperonin cpn60 Sequences, and Phenotypic Characteristics.</title>
        <authorList>
            <person name="Bulavaite A."/>
            <person name="Maier T."/>
            <person name="Pleckaityte M."/>
        </authorList>
    </citation>
    <scope>NUCLEOTIDE SEQUENCE</scope>
    <source>
        <strain evidence="2">GV37</strain>
    </source>
</reference>
<dbReference type="Proteomes" id="UP000186260">
    <property type="component" value="Chromosome"/>
</dbReference>
<evidence type="ECO:0000313" key="3">
    <source>
        <dbReference type="EMBL" id="PMC55532.1"/>
    </source>
</evidence>
<evidence type="ECO:0000256" key="1">
    <source>
        <dbReference type="SAM" id="MobiDB-lite"/>
    </source>
</evidence>
<dbReference type="RefSeq" id="WP_004108527.1">
    <property type="nucleotide sequence ID" value="NZ_CP019058.1"/>
</dbReference>
<dbReference type="EMBL" id="CP019058">
    <property type="protein sequence ID" value="APW19115.1"/>
    <property type="molecule type" value="Genomic_DNA"/>
</dbReference>
<name>A0A9X7FGM0_9BIFI</name>
<dbReference type="Proteomes" id="UP000235293">
    <property type="component" value="Unassembled WGS sequence"/>
</dbReference>